<dbReference type="PANTHER" id="PTHR48125">
    <property type="entry name" value="LP07818P1"/>
    <property type="match status" value="1"/>
</dbReference>
<feature type="compositionally biased region" description="Acidic residues" evidence="1">
    <location>
        <begin position="852"/>
        <end position="862"/>
    </location>
</feature>
<name>A0A1Y2HKI5_9FUNG</name>
<evidence type="ECO:0000256" key="1">
    <source>
        <dbReference type="SAM" id="MobiDB-lite"/>
    </source>
</evidence>
<accession>A0A1Y2HKI5</accession>
<protein>
    <submittedName>
        <fullName evidence="2">Uncharacterized protein</fullName>
    </submittedName>
</protein>
<feature type="compositionally biased region" description="Basic and acidic residues" evidence="1">
    <location>
        <begin position="181"/>
        <end position="195"/>
    </location>
</feature>
<feature type="compositionally biased region" description="Polar residues" evidence="1">
    <location>
        <begin position="253"/>
        <end position="286"/>
    </location>
</feature>
<feature type="region of interest" description="Disordered" evidence="1">
    <location>
        <begin position="136"/>
        <end position="288"/>
    </location>
</feature>
<feature type="region of interest" description="Disordered" evidence="1">
    <location>
        <begin position="1"/>
        <end position="20"/>
    </location>
</feature>
<feature type="compositionally biased region" description="Low complexity" evidence="1">
    <location>
        <begin position="841"/>
        <end position="851"/>
    </location>
</feature>
<gene>
    <name evidence="2" type="ORF">BCR44DRAFT_1435063</name>
</gene>
<evidence type="ECO:0000313" key="2">
    <source>
        <dbReference type="EMBL" id="ORZ35090.1"/>
    </source>
</evidence>
<evidence type="ECO:0000313" key="3">
    <source>
        <dbReference type="Proteomes" id="UP000193411"/>
    </source>
</evidence>
<reference evidence="2 3" key="1">
    <citation type="submission" date="2016-07" db="EMBL/GenBank/DDBJ databases">
        <title>Pervasive Adenine N6-methylation of Active Genes in Fungi.</title>
        <authorList>
            <consortium name="DOE Joint Genome Institute"/>
            <person name="Mondo S.J."/>
            <person name="Dannebaum R.O."/>
            <person name="Kuo R.C."/>
            <person name="Labutti K."/>
            <person name="Haridas S."/>
            <person name="Kuo A."/>
            <person name="Salamov A."/>
            <person name="Ahrendt S.R."/>
            <person name="Lipzen A."/>
            <person name="Sullivan W."/>
            <person name="Andreopoulos W.B."/>
            <person name="Clum A."/>
            <person name="Lindquist E."/>
            <person name="Daum C."/>
            <person name="Ramamoorthy G.K."/>
            <person name="Gryganskyi A."/>
            <person name="Culley D."/>
            <person name="Magnuson J.K."/>
            <person name="James T.Y."/>
            <person name="O'Malley M.A."/>
            <person name="Stajich J.E."/>
            <person name="Spatafora J.W."/>
            <person name="Visel A."/>
            <person name="Grigoriev I.V."/>
        </authorList>
    </citation>
    <scope>NUCLEOTIDE SEQUENCE [LARGE SCALE GENOMIC DNA]</scope>
    <source>
        <strain evidence="2 3">PL171</strain>
    </source>
</reference>
<feature type="compositionally biased region" description="Polar residues" evidence="1">
    <location>
        <begin position="196"/>
        <end position="221"/>
    </location>
</feature>
<feature type="region of interest" description="Disordered" evidence="1">
    <location>
        <begin position="834"/>
        <end position="910"/>
    </location>
</feature>
<dbReference type="OrthoDB" id="5579281at2759"/>
<dbReference type="AlphaFoldDB" id="A0A1Y2HKI5"/>
<dbReference type="PANTHER" id="PTHR48125:SF12">
    <property type="entry name" value="AT HOOK TRANSCRIPTION FACTOR FAMILY-RELATED"/>
    <property type="match status" value="1"/>
</dbReference>
<feature type="compositionally biased region" description="Low complexity" evidence="1">
    <location>
        <begin position="870"/>
        <end position="889"/>
    </location>
</feature>
<dbReference type="EMBL" id="MCFL01000024">
    <property type="protein sequence ID" value="ORZ35090.1"/>
    <property type="molecule type" value="Genomic_DNA"/>
</dbReference>
<feature type="compositionally biased region" description="Low complexity" evidence="1">
    <location>
        <begin position="240"/>
        <end position="252"/>
    </location>
</feature>
<comment type="caution">
    <text evidence="2">The sequence shown here is derived from an EMBL/GenBank/DDBJ whole genome shotgun (WGS) entry which is preliminary data.</text>
</comment>
<sequence length="966" mass="104040">MSTAIMASILPDPPRPTCRHHPPTLRRAAFNPLAGLIHLPRSATTAGTAAADNDQPASTAPTSQSSVAAPATESAGRRPRHLISALRRSATATTDLATPARPESPAGHQQPQHHVRIVDHSDPAPLAHAEHVAAAAEGPVASLRTRSQRPRPAFARTTTTTSNSSFQDSDLAPTPSIPLSPERHPDRTESRRRESLVSTCPTFQSALAASTESGQPANYGTITDPPPSPGSHDQQRARHPSASATLTTTPSLGHSSLSLPDSLPTGSSSDRTLAANQPSPQFNMRKSPSSLLRSLLSPCLSFATTCTRRSSSASSTDIAASRTHAERLAPLHVAYASQVLLRWHRPHHAGNTDGRKSRKESKMVFWREYHAYLLVDPNEPVNNDDDSGIGSTGLRLCFSLSPTHPIHTLPLHTATLALHAPSDLSLSIHASPASSLAWILHSPSLDVGVNWYRAILRALPLARRPHVPLTVEMYLPDAPGSRCAVQVPVDKWELTVAEVAQEALRVLTDESNVDTPVKVRQWVRDNRAQLQVAWRRGDRLWWIPANVNREGGCAYVVGPWFVEKSHVDSGHTKLATAALSIFSTWETRFAMQVGDHGRFLCFSRYPAPHAPLDASPPNSGTLLRHPPAPRLGPVPLLTSTRLVDLLDIRVDRGCELAAGSHAGLHVWVDRICTAIVRVHQARFEACQVYARVLAHNQHVLASVTGTGVAAAAVDLKADARMWCSGVGVSPGAVVVAHRVHLKSKYRSQFRPALLVVTRGADLLVLSRRVAVTSASSAEARSASRRVSGVYKVVRRIGLASGRAHVLVGYVNAKSGVSAVDEMWGEVVGKVWDEEGLGFGEDGSSSSSTTDQESGDEEEEDGTALDPQGQSSATVPAWSPASPSSPSTAPVHPPPITSWLPNTQPPVATVHEGPHQTCFTLWIPPRARDVMKRRRRKGKVYVVECRRKAVRDQFLVAIQDVLSGAAQ</sequence>
<organism evidence="2 3">
    <name type="scientific">Catenaria anguillulae PL171</name>
    <dbReference type="NCBI Taxonomy" id="765915"/>
    <lineage>
        <taxon>Eukaryota</taxon>
        <taxon>Fungi</taxon>
        <taxon>Fungi incertae sedis</taxon>
        <taxon>Blastocladiomycota</taxon>
        <taxon>Blastocladiomycetes</taxon>
        <taxon>Blastocladiales</taxon>
        <taxon>Catenariaceae</taxon>
        <taxon>Catenaria</taxon>
    </lineage>
</organism>
<keyword evidence="3" id="KW-1185">Reference proteome</keyword>
<dbReference type="Proteomes" id="UP000193411">
    <property type="component" value="Unassembled WGS sequence"/>
</dbReference>
<proteinExistence type="predicted"/>
<feature type="region of interest" description="Disordered" evidence="1">
    <location>
        <begin position="44"/>
        <end position="114"/>
    </location>
</feature>
<feature type="compositionally biased region" description="Polar residues" evidence="1">
    <location>
        <begin position="55"/>
        <end position="67"/>
    </location>
</feature>